<keyword evidence="8 14" id="KW-0378">Hydrolase</keyword>
<evidence type="ECO:0000256" key="1">
    <source>
        <dbReference type="ARBA" id="ARBA00002954"/>
    </source>
</evidence>
<comment type="similarity">
    <text evidence="4">In the C-terminal section; belongs to the glycosyl hydrolase 73 family.</text>
</comment>
<dbReference type="InterPro" id="IPR002901">
    <property type="entry name" value="MGlyc_endo_b_GlcNAc-like_dom"/>
</dbReference>
<sequence>MTMGNDLSDQFALDVQSVQRLKYSAANSSQGSLKEASRQFEAIFLQMMLKSMRDASPKSGLLQSHQMDMMRSMQDQQWAQQLAGKGLGLADQLVQQLEGSGLPGTSALPATSGKEDTSTLIAGIPRGTPRLLHDGQRTPGFAPDSSRHDMALSGTPGNSATDNDVAVAPSSARADDGDRPAHVRAFLERLAGPARRAEQASGVPAELILAQAALETGWGQREIPTARGGNSHNLFGIKAGQSWQGATTEITTTEYVNGRPIKVSDRFRVYDSYTEAFADYASLIGGNPRYRGVVAASSPDLAAQALQYGGYATDPRYAEKLQGVMAQLGELDAPRGRDLLAASGDNDNPFGPGAVPSAIF</sequence>
<keyword evidence="14" id="KW-0969">Cilium</keyword>
<dbReference type="GO" id="GO:0016798">
    <property type="term" value="F:hydrolase activity, acting on glycosyl bonds"/>
    <property type="evidence" value="ECO:0007669"/>
    <property type="project" value="UniProtKB-KW"/>
</dbReference>
<evidence type="ECO:0000259" key="13">
    <source>
        <dbReference type="SMART" id="SM00047"/>
    </source>
</evidence>
<evidence type="ECO:0000256" key="6">
    <source>
        <dbReference type="ARBA" id="ARBA00022764"/>
    </source>
</evidence>
<dbReference type="NCBIfam" id="TIGR02541">
    <property type="entry name" value="flagell_FlgJ"/>
    <property type="match status" value="1"/>
</dbReference>
<reference evidence="14 15" key="1">
    <citation type="submission" date="2019-08" db="EMBL/GenBank/DDBJ databases">
        <title>Bioinformatics analysis of the strain L3 and L5.</title>
        <authorList>
            <person name="Li X."/>
        </authorList>
    </citation>
    <scope>NUCLEOTIDE SEQUENCE [LARGE SCALE GENOMIC DNA]</scope>
    <source>
        <strain evidence="14 15">L3</strain>
    </source>
</reference>
<dbReference type="SMART" id="SM00047">
    <property type="entry name" value="LYZ2"/>
    <property type="match status" value="1"/>
</dbReference>
<evidence type="ECO:0000256" key="5">
    <source>
        <dbReference type="ARBA" id="ARBA00013433"/>
    </source>
</evidence>
<evidence type="ECO:0000256" key="10">
    <source>
        <dbReference type="ARBA" id="ARBA00023316"/>
    </source>
</evidence>
<dbReference type="InterPro" id="IPR051056">
    <property type="entry name" value="Glycosyl_Hydrolase_73"/>
</dbReference>
<dbReference type="AlphaFoldDB" id="A0A640WFY4"/>
<dbReference type="GO" id="GO:0004040">
    <property type="term" value="F:amidase activity"/>
    <property type="evidence" value="ECO:0007669"/>
    <property type="project" value="InterPro"/>
</dbReference>
<keyword evidence="7" id="KW-1005">Bacterial flagellum biogenesis</keyword>
<dbReference type="RefSeq" id="WP_149434778.1">
    <property type="nucleotide sequence ID" value="NZ_VTPX01000003.1"/>
</dbReference>
<evidence type="ECO:0000256" key="7">
    <source>
        <dbReference type="ARBA" id="ARBA00022795"/>
    </source>
</evidence>
<dbReference type="GO" id="GO:0044780">
    <property type="term" value="P:bacterial-type flagellum assembly"/>
    <property type="evidence" value="ECO:0007669"/>
    <property type="project" value="InterPro"/>
</dbReference>
<keyword evidence="15" id="KW-1185">Reference proteome</keyword>
<proteinExistence type="inferred from homology"/>
<accession>A0A640WFY4</accession>
<evidence type="ECO:0000256" key="12">
    <source>
        <dbReference type="SAM" id="MobiDB-lite"/>
    </source>
</evidence>
<gene>
    <name evidence="14" type="primary">flgJ</name>
    <name evidence="14" type="ORF">F0A16_07560</name>
</gene>
<dbReference type="Pfam" id="PF10135">
    <property type="entry name" value="Rod-binding"/>
    <property type="match status" value="1"/>
</dbReference>
<feature type="domain" description="Mannosyl-glycoprotein endo-beta-N-acetylglucosamidase-like" evidence="13">
    <location>
        <begin position="176"/>
        <end position="332"/>
    </location>
</feature>
<dbReference type="PANTHER" id="PTHR33308:SF9">
    <property type="entry name" value="PEPTIDOGLYCAN HYDROLASE FLGJ"/>
    <property type="match status" value="1"/>
</dbReference>
<dbReference type="PRINTS" id="PR01002">
    <property type="entry name" value="FLGFLGJ"/>
</dbReference>
<dbReference type="PANTHER" id="PTHR33308">
    <property type="entry name" value="PEPTIDOGLYCAN HYDROLASE FLGJ"/>
    <property type="match status" value="1"/>
</dbReference>
<evidence type="ECO:0000313" key="14">
    <source>
        <dbReference type="EMBL" id="KAA0019188.1"/>
    </source>
</evidence>
<feature type="region of interest" description="Disordered" evidence="12">
    <location>
        <begin position="126"/>
        <end position="179"/>
    </location>
</feature>
<organism evidence="14 15">
    <name type="scientific">Salinicola corii</name>
    <dbReference type="NCBI Taxonomy" id="2606937"/>
    <lineage>
        <taxon>Bacteria</taxon>
        <taxon>Pseudomonadati</taxon>
        <taxon>Pseudomonadota</taxon>
        <taxon>Gammaproteobacteria</taxon>
        <taxon>Oceanospirillales</taxon>
        <taxon>Halomonadaceae</taxon>
        <taxon>Salinicola</taxon>
    </lineage>
</organism>
<dbReference type="GO" id="GO:0071555">
    <property type="term" value="P:cell wall organization"/>
    <property type="evidence" value="ECO:0007669"/>
    <property type="project" value="UniProtKB-KW"/>
</dbReference>
<dbReference type="InterPro" id="IPR013377">
    <property type="entry name" value="FlgJ"/>
</dbReference>
<keyword evidence="14" id="KW-0282">Flagellum</keyword>
<dbReference type="Proteomes" id="UP000466024">
    <property type="component" value="Unassembled WGS sequence"/>
</dbReference>
<dbReference type="InterPro" id="IPR019301">
    <property type="entry name" value="Flagellar_prot_FlgJ_N"/>
</dbReference>
<comment type="subcellular location">
    <subcellularLocation>
        <location evidence="2">Periplasm</location>
    </subcellularLocation>
</comment>
<evidence type="ECO:0000256" key="8">
    <source>
        <dbReference type="ARBA" id="ARBA00022801"/>
    </source>
</evidence>
<dbReference type="InterPro" id="IPR023346">
    <property type="entry name" value="Lysozyme-like_dom_sf"/>
</dbReference>
<dbReference type="Pfam" id="PF01832">
    <property type="entry name" value="Glucosaminidase"/>
    <property type="match status" value="1"/>
</dbReference>
<protein>
    <recommendedName>
        <fullName evidence="5">Peptidoglycan hydrolase FlgJ</fullName>
    </recommendedName>
    <alternativeName>
        <fullName evidence="11">Muramidase FlgJ</fullName>
    </alternativeName>
</protein>
<evidence type="ECO:0000256" key="9">
    <source>
        <dbReference type="ARBA" id="ARBA00023295"/>
    </source>
</evidence>
<keyword evidence="10" id="KW-0961">Cell wall biogenesis/degradation</keyword>
<keyword evidence="14" id="KW-0966">Cell projection</keyword>
<evidence type="ECO:0000256" key="2">
    <source>
        <dbReference type="ARBA" id="ARBA00004418"/>
    </source>
</evidence>
<comment type="similarity">
    <text evidence="3">In the N-terminal section; belongs to the FlgJ family.</text>
</comment>
<comment type="function">
    <text evidence="1">Flagellum-specific muramidase which hydrolyzes the peptidoglycan layer to assemble the rod structure in the periplasmic space.</text>
</comment>
<dbReference type="EMBL" id="VTPX01000003">
    <property type="protein sequence ID" value="KAA0019188.1"/>
    <property type="molecule type" value="Genomic_DNA"/>
</dbReference>
<evidence type="ECO:0000256" key="11">
    <source>
        <dbReference type="ARBA" id="ARBA00030835"/>
    </source>
</evidence>
<evidence type="ECO:0000313" key="15">
    <source>
        <dbReference type="Proteomes" id="UP000466024"/>
    </source>
</evidence>
<dbReference type="GO" id="GO:0042597">
    <property type="term" value="C:periplasmic space"/>
    <property type="evidence" value="ECO:0007669"/>
    <property type="project" value="UniProtKB-SubCell"/>
</dbReference>
<comment type="caution">
    <text evidence="14">The sequence shown here is derived from an EMBL/GenBank/DDBJ whole genome shotgun (WGS) entry which is preliminary data.</text>
</comment>
<dbReference type="FunFam" id="2.10.70.40:FF:000001">
    <property type="entry name" value="Flagellar assembly peptidoglycan hydrolase FlgJ"/>
    <property type="match status" value="1"/>
</dbReference>
<dbReference type="Gene3D" id="1.10.530.10">
    <property type="match status" value="1"/>
</dbReference>
<keyword evidence="6" id="KW-0574">Periplasm</keyword>
<dbReference type="Gene3D" id="2.10.70.40">
    <property type="entry name" value="peptidoglycan hydrolase"/>
    <property type="match status" value="1"/>
</dbReference>
<evidence type="ECO:0000256" key="3">
    <source>
        <dbReference type="ARBA" id="ARBA00006880"/>
    </source>
</evidence>
<keyword evidence="9" id="KW-0326">Glycosidase</keyword>
<dbReference type="GO" id="GO:0071973">
    <property type="term" value="P:bacterial-type flagellum-dependent cell motility"/>
    <property type="evidence" value="ECO:0007669"/>
    <property type="project" value="TreeGrafter"/>
</dbReference>
<evidence type="ECO:0000256" key="4">
    <source>
        <dbReference type="ARBA" id="ARBA00007974"/>
    </source>
</evidence>
<dbReference type="SUPFAM" id="SSF53955">
    <property type="entry name" value="Lysozyme-like"/>
    <property type="match status" value="1"/>
</dbReference>
<name>A0A640WFY4_9GAMM</name>